<dbReference type="GO" id="GO:0005543">
    <property type="term" value="F:phospholipid binding"/>
    <property type="evidence" value="ECO:0007669"/>
    <property type="project" value="TreeGrafter"/>
</dbReference>
<protein>
    <submittedName>
        <fullName evidence="1">Uncharacterized protein</fullName>
    </submittedName>
</protein>
<evidence type="ECO:0000313" key="1">
    <source>
        <dbReference type="EMBL" id="AFZ46785.1"/>
    </source>
</evidence>
<proteinExistence type="predicted"/>
<organism evidence="1 2">
    <name type="scientific">Cyanobacterium stanieri (strain ATCC 29140 / PCC 7202)</name>
    <dbReference type="NCBI Taxonomy" id="292563"/>
    <lineage>
        <taxon>Bacteria</taxon>
        <taxon>Bacillati</taxon>
        <taxon>Cyanobacteriota</taxon>
        <taxon>Cyanophyceae</taxon>
        <taxon>Oscillatoriophycideae</taxon>
        <taxon>Chroococcales</taxon>
        <taxon>Geminocystaceae</taxon>
        <taxon>Cyanobacterium</taxon>
    </lineage>
</organism>
<dbReference type="PANTHER" id="PTHR30372:SF6">
    <property type="entry name" value="LIPID-A-DISACCHARIDE SYNTHASE"/>
    <property type="match status" value="1"/>
</dbReference>
<dbReference type="Proteomes" id="UP000010483">
    <property type="component" value="Chromosome"/>
</dbReference>
<dbReference type="STRING" id="292563.Cyast_0813"/>
<accession>K9YK69</accession>
<dbReference type="KEGG" id="csn:Cyast_0813"/>
<sequence length="417" mass="47195">MANFDILILSNGPGEITTWVMPVVREIKERLADNFQDVRVSLVLSPCPNGTGNEANIARGCDGIHRVQSAEHFFPFLLWGKTADNWDWYQNGVVLFLGGDQFFTVVTAKRLGYQSIVYAEWDARWWRYIDYFALMNASLKDKIPSRFHHKMTVVGDLMADVPTLEDDNYAGFHLGLFPGSKSSKLTQGVPFLSAIAHYIHKKNPEIKFSIPVAPTISTEILASYGDSKKNKFVKTFANLDIKLITKNDHQYLQISDDLTIQLIDKFPCYQEIKNFNICLTTVGANTAQLASLGVPMIVLIPTYQLDAMKSWDGILGILINLPWLGSTVAKLMNWLIIQYTIKNNKLYAWPNIWAKKEIVPELIGHLKVADIGDMILDFYHNPHKLEKIKNDLRAVTGDKGASQKIVDLIIKSMNQFK</sequence>
<keyword evidence="2" id="KW-1185">Reference proteome</keyword>
<dbReference type="eggNOG" id="COG0763">
    <property type="taxonomic scope" value="Bacteria"/>
</dbReference>
<dbReference type="GO" id="GO:0009245">
    <property type="term" value="P:lipid A biosynthetic process"/>
    <property type="evidence" value="ECO:0007669"/>
    <property type="project" value="InterPro"/>
</dbReference>
<dbReference type="GO" id="GO:0008915">
    <property type="term" value="F:lipid-A-disaccharide synthase activity"/>
    <property type="evidence" value="ECO:0007669"/>
    <property type="project" value="InterPro"/>
</dbReference>
<dbReference type="AlphaFoldDB" id="K9YK69"/>
<dbReference type="EMBL" id="CP003940">
    <property type="protein sequence ID" value="AFZ46785.1"/>
    <property type="molecule type" value="Genomic_DNA"/>
</dbReference>
<reference evidence="2" key="1">
    <citation type="journal article" date="2013" name="Proc. Natl. Acad. Sci. U.S.A.">
        <title>Improving the coverage of the cyanobacterial phylum using diversity-driven genome sequencing.</title>
        <authorList>
            <person name="Shih P.M."/>
            <person name="Wu D."/>
            <person name="Latifi A."/>
            <person name="Axen S.D."/>
            <person name="Fewer D.P."/>
            <person name="Talla E."/>
            <person name="Calteau A."/>
            <person name="Cai F."/>
            <person name="Tandeau de Marsac N."/>
            <person name="Rippka R."/>
            <person name="Herdman M."/>
            <person name="Sivonen K."/>
            <person name="Coursin T."/>
            <person name="Laurent T."/>
            <person name="Goodwin L."/>
            <person name="Nolan M."/>
            <person name="Davenport K.W."/>
            <person name="Han C.S."/>
            <person name="Rubin E.M."/>
            <person name="Eisen J.A."/>
            <person name="Woyke T."/>
            <person name="Gugger M."/>
            <person name="Kerfeld C.A."/>
        </authorList>
    </citation>
    <scope>NUCLEOTIDE SEQUENCE [LARGE SCALE GENOMIC DNA]</scope>
    <source>
        <strain evidence="2">ATCC 29140 / PCC 7202</strain>
    </source>
</reference>
<dbReference type="HOGENOM" id="CLU_023761_0_0_3"/>
<evidence type="ECO:0000313" key="2">
    <source>
        <dbReference type="Proteomes" id="UP000010483"/>
    </source>
</evidence>
<dbReference type="PATRIC" id="fig|292563.3.peg.855"/>
<dbReference type="InterPro" id="IPR003835">
    <property type="entry name" value="Glyco_trans_19"/>
</dbReference>
<dbReference type="PANTHER" id="PTHR30372">
    <property type="entry name" value="LIPID-A-DISACCHARIDE SYNTHASE"/>
    <property type="match status" value="1"/>
</dbReference>
<name>K9YK69_CYASC</name>
<dbReference type="BioCyc" id="CSTA292563:G1353-819-MONOMER"/>
<dbReference type="GO" id="GO:0016020">
    <property type="term" value="C:membrane"/>
    <property type="evidence" value="ECO:0007669"/>
    <property type="project" value="GOC"/>
</dbReference>
<gene>
    <name evidence="1" type="ordered locus">Cyast_0813</name>
</gene>